<protein>
    <submittedName>
        <fullName evidence="1">Uncharacterized protein</fullName>
    </submittedName>
</protein>
<sequence>MIYFRVRDRFAESPWESGPINPIVRTVTISAYCPVCGELRGEPRNLNQCDDGAHYSTDIWTNPCGRVDAYADVVEETTELAAAQAAAVQAGWTGHDACLGGECGFGLDYIEVGGRGEDHDGAWCPHVQRATTPAGGEAR</sequence>
<accession>A0A5S4F2B6</accession>
<proteinExistence type="predicted"/>
<dbReference type="AlphaFoldDB" id="A0A5S4F2B6"/>
<dbReference type="OrthoDB" id="329559at2"/>
<gene>
    <name evidence="1" type="ORF">ETD86_40430</name>
</gene>
<dbReference type="Proteomes" id="UP000309128">
    <property type="component" value="Unassembled WGS sequence"/>
</dbReference>
<dbReference type="EMBL" id="VCKY01000199">
    <property type="protein sequence ID" value="TMR10244.1"/>
    <property type="molecule type" value="Genomic_DNA"/>
</dbReference>
<evidence type="ECO:0000313" key="1">
    <source>
        <dbReference type="EMBL" id="TMR10244.1"/>
    </source>
</evidence>
<reference evidence="1 2" key="1">
    <citation type="submission" date="2019-05" db="EMBL/GenBank/DDBJ databases">
        <title>Draft genome sequence of Nonomuraea turkmeniaca DSM 43926.</title>
        <authorList>
            <person name="Saricaoglu S."/>
            <person name="Isik K."/>
        </authorList>
    </citation>
    <scope>NUCLEOTIDE SEQUENCE [LARGE SCALE GENOMIC DNA]</scope>
    <source>
        <strain evidence="1 2">DSM 43926</strain>
    </source>
</reference>
<keyword evidence="2" id="KW-1185">Reference proteome</keyword>
<name>A0A5S4F2B6_9ACTN</name>
<comment type="caution">
    <text evidence="1">The sequence shown here is derived from an EMBL/GenBank/DDBJ whole genome shotgun (WGS) entry which is preliminary data.</text>
</comment>
<evidence type="ECO:0000313" key="2">
    <source>
        <dbReference type="Proteomes" id="UP000309128"/>
    </source>
</evidence>
<organism evidence="1 2">
    <name type="scientific">Nonomuraea turkmeniaca</name>
    <dbReference type="NCBI Taxonomy" id="103838"/>
    <lineage>
        <taxon>Bacteria</taxon>
        <taxon>Bacillati</taxon>
        <taxon>Actinomycetota</taxon>
        <taxon>Actinomycetes</taxon>
        <taxon>Streptosporangiales</taxon>
        <taxon>Streptosporangiaceae</taxon>
        <taxon>Nonomuraea</taxon>
    </lineage>
</organism>
<dbReference type="RefSeq" id="WP_138671913.1">
    <property type="nucleotide sequence ID" value="NZ_VCKY01000199.1"/>
</dbReference>